<protein>
    <submittedName>
        <fullName evidence="1">Uncharacterized protein</fullName>
    </submittedName>
</protein>
<dbReference type="EMBL" id="CM055094">
    <property type="protein sequence ID" value="KAJ7562541.1"/>
    <property type="molecule type" value="Genomic_DNA"/>
</dbReference>
<proteinExistence type="predicted"/>
<sequence>MANPNSSIPATSFPSHKLSSGLYVSGRPDQYKEKSPTMSSAAMPYTGGDIKKSGELGKMFDIQVEAAKSKKSGQLPTSASRSGTLGGIGSNSGPLSSAGAPRSAPSASGHMSSTGTQRQSNTSGPQLSNSRSLSGSGSAARHGSKSGPPESIGSGAVSKASVTTLPAYTPNPSKHSGPLAANLPATGLITSGPISSGPLSTSTSRKYSGPIDSAGAGKLASGPTGNNQAINNLSHDKEYSFRKNFPKVILWTVIPLFLIGFIAGAFILAAVKNAILLIVVGALFGVVILLVVWNVFWGKRAVIGFANGYRDAELGTAKDGQYVKVTGVVTCGSVSLESSFQNVNRCIYTSTTLYEYRGFNSLQANDKHRRFTWGLRHLERHIVDFYISDFQSGLRALVKAGYGATVSPYVEESIVLKLPKAPSDVPADFLHWLTQRNLSRDDRTMRLSEGFIKEGSTVTVLGVVQRHDNVLMIIPPPEPVSTGCQWTRFLLPATIDGIIVKGENTFIKVDVA</sequence>
<comment type="caution">
    <text evidence="1">The sequence shown here is derived from an EMBL/GenBank/DDBJ whole genome shotgun (WGS) entry which is preliminary data.</text>
</comment>
<accession>A0ACC2E7S6</accession>
<keyword evidence="2" id="KW-1185">Reference proteome</keyword>
<name>A0ACC2E7S6_DIPCM</name>
<organism evidence="1 2">
    <name type="scientific">Diphasiastrum complanatum</name>
    <name type="common">Issler's clubmoss</name>
    <name type="synonym">Lycopodium complanatum</name>
    <dbReference type="NCBI Taxonomy" id="34168"/>
    <lineage>
        <taxon>Eukaryota</taxon>
        <taxon>Viridiplantae</taxon>
        <taxon>Streptophyta</taxon>
        <taxon>Embryophyta</taxon>
        <taxon>Tracheophyta</taxon>
        <taxon>Lycopodiopsida</taxon>
        <taxon>Lycopodiales</taxon>
        <taxon>Lycopodiaceae</taxon>
        <taxon>Lycopodioideae</taxon>
        <taxon>Diphasiastrum</taxon>
    </lineage>
</organism>
<gene>
    <name evidence="1" type="ORF">O6H91_03G073600</name>
</gene>
<dbReference type="Proteomes" id="UP001162992">
    <property type="component" value="Chromosome 3"/>
</dbReference>
<evidence type="ECO:0000313" key="1">
    <source>
        <dbReference type="EMBL" id="KAJ7562541.1"/>
    </source>
</evidence>
<evidence type="ECO:0000313" key="2">
    <source>
        <dbReference type="Proteomes" id="UP001162992"/>
    </source>
</evidence>
<reference evidence="2" key="1">
    <citation type="journal article" date="2024" name="Proc. Natl. Acad. Sci. U.S.A.">
        <title>Extraordinary preservation of gene collinearity over three hundred million years revealed in homosporous lycophytes.</title>
        <authorList>
            <person name="Li C."/>
            <person name="Wickell D."/>
            <person name="Kuo L.Y."/>
            <person name="Chen X."/>
            <person name="Nie B."/>
            <person name="Liao X."/>
            <person name="Peng D."/>
            <person name="Ji J."/>
            <person name="Jenkins J."/>
            <person name="Williams M."/>
            <person name="Shu S."/>
            <person name="Plott C."/>
            <person name="Barry K."/>
            <person name="Rajasekar S."/>
            <person name="Grimwood J."/>
            <person name="Han X."/>
            <person name="Sun S."/>
            <person name="Hou Z."/>
            <person name="He W."/>
            <person name="Dai G."/>
            <person name="Sun C."/>
            <person name="Schmutz J."/>
            <person name="Leebens-Mack J.H."/>
            <person name="Li F.W."/>
            <person name="Wang L."/>
        </authorList>
    </citation>
    <scope>NUCLEOTIDE SEQUENCE [LARGE SCALE GENOMIC DNA]</scope>
    <source>
        <strain evidence="2">cv. PW_Plant_1</strain>
    </source>
</reference>